<name>A0A2W2HB41_9ACTN</name>
<protein>
    <recommendedName>
        <fullName evidence="2">Tox-PL domain-containing protein</fullName>
    </recommendedName>
</protein>
<gene>
    <name evidence="3" type="ORF">C1I98_07370</name>
</gene>
<accession>A0A2W2HB41</accession>
<dbReference type="InterPro" id="IPR028908">
    <property type="entry name" value="Tox-PL_dom"/>
</dbReference>
<evidence type="ECO:0000313" key="4">
    <source>
        <dbReference type="Proteomes" id="UP000248544"/>
    </source>
</evidence>
<dbReference type="Pfam" id="PF15644">
    <property type="entry name" value="Gln_amidase"/>
    <property type="match status" value="1"/>
</dbReference>
<feature type="region of interest" description="Disordered" evidence="1">
    <location>
        <begin position="1"/>
        <end position="24"/>
    </location>
</feature>
<feature type="compositionally biased region" description="Basic and acidic residues" evidence="1">
    <location>
        <begin position="115"/>
        <end position="124"/>
    </location>
</feature>
<feature type="region of interest" description="Disordered" evidence="1">
    <location>
        <begin position="42"/>
        <end position="128"/>
    </location>
</feature>
<feature type="compositionally biased region" description="Basic and acidic residues" evidence="1">
    <location>
        <begin position="70"/>
        <end position="79"/>
    </location>
</feature>
<evidence type="ECO:0000313" key="3">
    <source>
        <dbReference type="EMBL" id="PZG52129.1"/>
    </source>
</evidence>
<dbReference type="AlphaFoldDB" id="A0A2W2HB41"/>
<sequence length="282" mass="30847">MFGDPRTRSRHAWRLPPGGYNPVVTADGRRWRDYETAAETWREYEPPAEADVLDAGPSRTGPPPATAPRHGPDWFDRATRPPPLPAARPYGAPGGLARPDAPAQHDLRAAVPTDETGRPRRFPDPRGTWIRLINGDGPVDDPFRTTNAVDCALATLSTWHGEPEVAAPRRPEYGPAGRPVLTGETRGVVRAESWLGHRFEYVGQGRRAYAAIGRSLLTGGHGAAAMLITRWTSGGAHAWNAVNSRGEVIWIDAQRGHMAVEPPYADVTGVFCVVIDREGRRR</sequence>
<keyword evidence="4" id="KW-1185">Reference proteome</keyword>
<reference evidence="3 4" key="1">
    <citation type="submission" date="2018-01" db="EMBL/GenBank/DDBJ databases">
        <title>Draft genome sequence of Sphaerisporangium sp. 7K107.</title>
        <authorList>
            <person name="Sahin N."/>
            <person name="Saygin H."/>
            <person name="Ay H."/>
        </authorList>
    </citation>
    <scope>NUCLEOTIDE SEQUENCE [LARGE SCALE GENOMIC DNA]</scope>
    <source>
        <strain evidence="3 4">7K107</strain>
    </source>
</reference>
<dbReference type="Proteomes" id="UP000248544">
    <property type="component" value="Unassembled WGS sequence"/>
</dbReference>
<evidence type="ECO:0000259" key="2">
    <source>
        <dbReference type="Pfam" id="PF15644"/>
    </source>
</evidence>
<feature type="compositionally biased region" description="Low complexity" evidence="1">
    <location>
        <begin position="87"/>
        <end position="99"/>
    </location>
</feature>
<dbReference type="RefSeq" id="WP_111166325.1">
    <property type="nucleotide sequence ID" value="NZ_POUA01000036.1"/>
</dbReference>
<dbReference type="EMBL" id="POUA01000036">
    <property type="protein sequence ID" value="PZG52129.1"/>
    <property type="molecule type" value="Genomic_DNA"/>
</dbReference>
<comment type="caution">
    <text evidence="3">The sequence shown here is derived from an EMBL/GenBank/DDBJ whole genome shotgun (WGS) entry which is preliminary data.</text>
</comment>
<evidence type="ECO:0000256" key="1">
    <source>
        <dbReference type="SAM" id="MobiDB-lite"/>
    </source>
</evidence>
<proteinExistence type="predicted"/>
<organism evidence="3 4">
    <name type="scientific">Spongiactinospora gelatinilytica</name>
    <dbReference type="NCBI Taxonomy" id="2666298"/>
    <lineage>
        <taxon>Bacteria</taxon>
        <taxon>Bacillati</taxon>
        <taxon>Actinomycetota</taxon>
        <taxon>Actinomycetes</taxon>
        <taxon>Streptosporangiales</taxon>
        <taxon>Streptosporangiaceae</taxon>
        <taxon>Spongiactinospora</taxon>
    </lineage>
</organism>
<feature type="domain" description="Tox-PL" evidence="2">
    <location>
        <begin position="146"/>
        <end position="257"/>
    </location>
</feature>